<evidence type="ECO:0000256" key="5">
    <source>
        <dbReference type="ARBA" id="ARBA00022801"/>
    </source>
</evidence>
<evidence type="ECO:0000256" key="2">
    <source>
        <dbReference type="ARBA" id="ARBA00008344"/>
    </source>
</evidence>
<evidence type="ECO:0000256" key="6">
    <source>
        <dbReference type="ARBA" id="ARBA00023134"/>
    </source>
</evidence>
<feature type="region of interest" description="Disordered" evidence="14">
    <location>
        <begin position="472"/>
        <end position="506"/>
    </location>
</feature>
<dbReference type="GO" id="GO:0048487">
    <property type="term" value="F:beta-tubulin binding"/>
    <property type="evidence" value="ECO:0007669"/>
    <property type="project" value="TreeGrafter"/>
</dbReference>
<dbReference type="GO" id="GO:0005525">
    <property type="term" value="F:GTP binding"/>
    <property type="evidence" value="ECO:0007669"/>
    <property type="project" value="UniProtKB-KW"/>
</dbReference>
<dbReference type="PROSITE" id="PS51419">
    <property type="entry name" value="RAB"/>
    <property type="match status" value="1"/>
</dbReference>
<comment type="subcellular location">
    <subcellularLocation>
        <location evidence="1">Cell membrane</location>
        <topology evidence="1">Lipid-anchor</topology>
        <orientation evidence="1">Cytoplasmic side</orientation>
    </subcellularLocation>
</comment>
<dbReference type="Pfam" id="PF15927">
    <property type="entry name" value="Casc1_N"/>
    <property type="match status" value="1"/>
</dbReference>
<keyword evidence="17" id="KW-1185">Reference proteome</keyword>
<evidence type="ECO:0000256" key="12">
    <source>
        <dbReference type="ARBA" id="ARBA00048098"/>
    </source>
</evidence>
<dbReference type="InterPro" id="IPR005225">
    <property type="entry name" value="Small_GTP-bd"/>
</dbReference>
<dbReference type="PRINTS" id="PR02043">
    <property type="entry name" value="CANCERSCCP1"/>
</dbReference>
<evidence type="ECO:0000256" key="7">
    <source>
        <dbReference type="ARBA" id="ARBA00023136"/>
    </source>
</evidence>
<evidence type="ECO:0000256" key="1">
    <source>
        <dbReference type="ARBA" id="ARBA00004342"/>
    </source>
</evidence>
<comment type="similarity">
    <text evidence="10">Belongs to the DNAI7 family.</text>
</comment>
<evidence type="ECO:0000256" key="14">
    <source>
        <dbReference type="SAM" id="MobiDB-lite"/>
    </source>
</evidence>
<dbReference type="SUPFAM" id="SSF52540">
    <property type="entry name" value="P-loop containing nucleoside triphosphate hydrolases"/>
    <property type="match status" value="1"/>
</dbReference>
<dbReference type="PROSITE" id="PS51420">
    <property type="entry name" value="RHO"/>
    <property type="match status" value="1"/>
</dbReference>
<dbReference type="Pfam" id="PF00071">
    <property type="entry name" value="Ras"/>
    <property type="match status" value="1"/>
</dbReference>
<reference evidence="16" key="2">
    <citation type="submission" date="2025-08" db="UniProtKB">
        <authorList>
            <consortium name="Ensembl"/>
        </authorList>
    </citation>
    <scope>IDENTIFICATION</scope>
</reference>
<dbReference type="InterPro" id="IPR023247">
    <property type="entry name" value="IC97/Dnai7-like"/>
</dbReference>
<evidence type="ECO:0000256" key="10">
    <source>
        <dbReference type="ARBA" id="ARBA00024332"/>
    </source>
</evidence>
<evidence type="ECO:0000313" key="16">
    <source>
        <dbReference type="Ensembl" id="ENSPMRP00000037031.1"/>
    </source>
</evidence>
<keyword evidence="6" id="KW-0342">GTP-binding</keyword>
<dbReference type="NCBIfam" id="TIGR00231">
    <property type="entry name" value="small_GTP"/>
    <property type="match status" value="1"/>
</dbReference>
<keyword evidence="13" id="KW-0175">Coiled coil</keyword>
<dbReference type="AlphaFoldDB" id="A0A670KIY9"/>
<dbReference type="SMART" id="SM00176">
    <property type="entry name" value="RAN"/>
    <property type="match status" value="1"/>
</dbReference>
<accession>A0A670KIY9</accession>
<protein>
    <recommendedName>
        <fullName evidence="11">Dynein axonemal intermediate chain 7</fullName>
        <ecNumber evidence="3">3.6.5.2</ecNumber>
    </recommendedName>
</protein>
<evidence type="ECO:0000256" key="11">
    <source>
        <dbReference type="ARBA" id="ARBA00024414"/>
    </source>
</evidence>
<evidence type="ECO:0000256" key="13">
    <source>
        <dbReference type="SAM" id="Coils"/>
    </source>
</evidence>
<dbReference type="InterPro" id="IPR001806">
    <property type="entry name" value="Small_GTPase"/>
</dbReference>
<keyword evidence="4" id="KW-0547">Nucleotide-binding</keyword>
<dbReference type="InterPro" id="IPR027417">
    <property type="entry name" value="P-loop_NTPase"/>
</dbReference>
<dbReference type="GO" id="GO:0005886">
    <property type="term" value="C:plasma membrane"/>
    <property type="evidence" value="ECO:0007669"/>
    <property type="project" value="UniProtKB-SubCell"/>
</dbReference>
<dbReference type="EC" id="3.6.5.2" evidence="3"/>
<sequence length="885" mass="101284">MYVLETAKASRAGDRERGLQKMTEYKLVVVGAGGVGKSALTIQLIQNHFVDEYDPTIEDSYRKQVVIDGETCLLDILDTAGQEEYSAMRDQYMRTGEGFLCVFAINNTKSFEDIHHYREQIKRVKDSEDVPMVLVGNKCDLPSRTVDTKQAQDLARSYGIPFIETSAKTRQSAGGKKKLSKAEKMRLLREEEERRLLEEEQARVRAELEEAARLEKERIEREKTERLEAKDQERRGIELSEIHVLEENFLTAAQWKSKYRALAQWNHYTGCDGSPDPTIPQDINTFMSLWKEDPNNDIQLVIAKGNQVLELIEKLEFFIMDTPFHELSAKHIAQYTETIQQLQSLLHDKYNAATEQMLREASSYAESESGNMEVVIKEQNVTLCIWANLKKVPKFRSQIFYDDQREPWNGFELPKALAICDVAVRILHTHYDHLSPFRTFPSEPPKLEMPPIKTVKSLSSVVKKGKKGRKLVGEVSQDSKTEHLKSALHNSSISETKSTSEEEGSANKVFDKSSSILKSVSRVHISSLRIIGISESEPLEEHVVDLNQFMPVGGVYHFDALKLPPQAKLVKGWTMVEVLDTGLEIYPYEATCDENEDPSSVTVGLTVRLLDSVIYFEEPLIARWDAKAKYWRTDDIGDVVYNMQEKEIAFKMNGFFTVTLMQDAHLNMPYQSWELRPNGTDEAFLTILTTFAEVQIQIKLNQCMLAGITTMEDTTLLSDLRGVWMSPLALTIALKRAGMNIFPEEYSPKYVSINKKTLLAEITSYQQMALIASSFAFSWSKWNLLSGEENVVFKICEHLTKEPVWDKEWALLMFNGQRAQRLQLTEESDNFSKNIAEDTEFHSTLYHLIKDFGSEEAMERIRQAHHLFIDVVYQLLLSTKLLTYS</sequence>
<dbReference type="CDD" id="cd04138">
    <property type="entry name" value="H_N_K_Ras_like"/>
    <property type="match status" value="1"/>
</dbReference>
<dbReference type="PROSITE" id="PS51421">
    <property type="entry name" value="RAS"/>
    <property type="match status" value="1"/>
</dbReference>
<dbReference type="PANTHER" id="PTHR20929">
    <property type="entry name" value="LUNG ADENOMA SUSCEPTIBILITY 1-RELATED"/>
    <property type="match status" value="1"/>
</dbReference>
<evidence type="ECO:0000256" key="9">
    <source>
        <dbReference type="ARBA" id="ARBA00023289"/>
    </source>
</evidence>
<evidence type="ECO:0000256" key="3">
    <source>
        <dbReference type="ARBA" id="ARBA00011984"/>
    </source>
</evidence>
<evidence type="ECO:0000259" key="15">
    <source>
        <dbReference type="Pfam" id="PF15927"/>
    </source>
</evidence>
<evidence type="ECO:0000256" key="8">
    <source>
        <dbReference type="ARBA" id="ARBA00023288"/>
    </source>
</evidence>
<dbReference type="GO" id="GO:0005930">
    <property type="term" value="C:axoneme"/>
    <property type="evidence" value="ECO:0007669"/>
    <property type="project" value="TreeGrafter"/>
</dbReference>
<comment type="similarity">
    <text evidence="2">Belongs to the small GTPase superfamily. Ras family.</text>
</comment>
<reference evidence="16" key="3">
    <citation type="submission" date="2025-09" db="UniProtKB">
        <authorList>
            <consortium name="Ensembl"/>
        </authorList>
    </citation>
    <scope>IDENTIFICATION</scope>
</reference>
<dbReference type="SMART" id="SM00175">
    <property type="entry name" value="RAB"/>
    <property type="match status" value="1"/>
</dbReference>
<dbReference type="GO" id="GO:0008017">
    <property type="term" value="F:microtubule binding"/>
    <property type="evidence" value="ECO:0007669"/>
    <property type="project" value="TreeGrafter"/>
</dbReference>
<organism evidence="16 17">
    <name type="scientific">Podarcis muralis</name>
    <name type="common">Wall lizard</name>
    <name type="synonym">Lacerta muralis</name>
    <dbReference type="NCBI Taxonomy" id="64176"/>
    <lineage>
        <taxon>Eukaryota</taxon>
        <taxon>Metazoa</taxon>
        <taxon>Chordata</taxon>
        <taxon>Craniata</taxon>
        <taxon>Vertebrata</taxon>
        <taxon>Euteleostomi</taxon>
        <taxon>Lepidosauria</taxon>
        <taxon>Squamata</taxon>
        <taxon>Bifurcata</taxon>
        <taxon>Unidentata</taxon>
        <taxon>Episquamata</taxon>
        <taxon>Laterata</taxon>
        <taxon>Lacertibaenia</taxon>
        <taxon>Lacertidae</taxon>
        <taxon>Podarcis</taxon>
    </lineage>
</organism>
<proteinExistence type="inferred from homology"/>
<keyword evidence="7" id="KW-0472">Membrane</keyword>
<keyword evidence="8" id="KW-0449">Lipoprotein</keyword>
<name>A0A670KIY9_PODMU</name>
<dbReference type="Ensembl" id="ENSPMRT00000039215.1">
    <property type="protein sequence ID" value="ENSPMRP00000037031.1"/>
    <property type="gene ID" value="ENSPMRG00000023842.1"/>
</dbReference>
<dbReference type="FunFam" id="3.40.50.300:FF:000096">
    <property type="entry name" value="KRAS proto-oncogene, GTPase"/>
    <property type="match status" value="1"/>
</dbReference>
<gene>
    <name evidence="16" type="primary">DNAI7</name>
</gene>
<evidence type="ECO:0000256" key="4">
    <source>
        <dbReference type="ARBA" id="ARBA00022741"/>
    </source>
</evidence>
<evidence type="ECO:0000313" key="17">
    <source>
        <dbReference type="Proteomes" id="UP000472272"/>
    </source>
</evidence>
<dbReference type="GO" id="GO:0003925">
    <property type="term" value="F:G protein activity"/>
    <property type="evidence" value="ECO:0007669"/>
    <property type="project" value="UniProtKB-EC"/>
</dbReference>
<keyword evidence="9" id="KW-0636">Prenylation</keyword>
<dbReference type="InterPro" id="IPR031826">
    <property type="entry name" value="IC97/Casc1_N"/>
</dbReference>
<feature type="domain" description="IC97/Casc1 N-terminal" evidence="15">
    <location>
        <begin position="194"/>
        <end position="394"/>
    </location>
</feature>
<dbReference type="Gene3D" id="3.40.50.300">
    <property type="entry name" value="P-loop containing nucleotide triphosphate hydrolases"/>
    <property type="match status" value="1"/>
</dbReference>
<feature type="coiled-coil region" evidence="13">
    <location>
        <begin position="180"/>
        <end position="232"/>
    </location>
</feature>
<dbReference type="Proteomes" id="UP000472272">
    <property type="component" value="Chromosome 10"/>
</dbReference>
<comment type="catalytic activity">
    <reaction evidence="12">
        <text>GTP + H2O = GDP + phosphate + H(+)</text>
        <dbReference type="Rhea" id="RHEA:19669"/>
        <dbReference type="ChEBI" id="CHEBI:15377"/>
        <dbReference type="ChEBI" id="CHEBI:15378"/>
        <dbReference type="ChEBI" id="CHEBI:37565"/>
        <dbReference type="ChEBI" id="CHEBI:43474"/>
        <dbReference type="ChEBI" id="CHEBI:58189"/>
        <dbReference type="EC" id="3.6.5.2"/>
    </reaction>
</comment>
<keyword evidence="5" id="KW-0378">Hydrolase</keyword>
<dbReference type="SMART" id="SM00174">
    <property type="entry name" value="RHO"/>
    <property type="match status" value="1"/>
</dbReference>
<dbReference type="SMART" id="SM00173">
    <property type="entry name" value="RAS"/>
    <property type="match status" value="1"/>
</dbReference>
<dbReference type="GeneTree" id="ENSGT00940000155871"/>
<dbReference type="PANTHER" id="PTHR20929:SF11">
    <property type="entry name" value="DYNEIN AXONEMAL INTERMEDIATE CHAIN 7"/>
    <property type="match status" value="1"/>
</dbReference>
<reference evidence="16 17" key="1">
    <citation type="journal article" date="2019" name="Proc. Natl. Acad. Sci. U.S.A.">
        <title>Regulatory changes in pterin and carotenoid genes underlie balanced color polymorphisms in the wall lizard.</title>
        <authorList>
            <person name="Andrade P."/>
            <person name="Pinho C."/>
            <person name="Perez I de Lanuza G."/>
            <person name="Afonso S."/>
            <person name="Brejcha J."/>
            <person name="Rubin C.J."/>
            <person name="Wallerman O."/>
            <person name="Pereira P."/>
            <person name="Sabatino S.J."/>
            <person name="Bellati A."/>
            <person name="Pellitteri-Rosa D."/>
            <person name="Bosakova Z."/>
            <person name="Bunikis I."/>
            <person name="Carretero M.A."/>
            <person name="Feiner N."/>
            <person name="Marsik P."/>
            <person name="Pauperio F."/>
            <person name="Salvi D."/>
            <person name="Soler L."/>
            <person name="While G.M."/>
            <person name="Uller T."/>
            <person name="Font E."/>
            <person name="Andersson L."/>
            <person name="Carneiro M."/>
        </authorList>
    </citation>
    <scope>NUCLEOTIDE SEQUENCE</scope>
</reference>